<dbReference type="AlphaFoldDB" id="A0A4V2IVM0"/>
<evidence type="ECO:0000256" key="3">
    <source>
        <dbReference type="ARBA" id="ARBA00023082"/>
    </source>
</evidence>
<dbReference type="SUPFAM" id="SSF88659">
    <property type="entry name" value="Sigma3 and sigma4 domains of RNA polymerase sigma factors"/>
    <property type="match status" value="1"/>
</dbReference>
<name>A0A4V2IVM0_9BACT</name>
<dbReference type="Pfam" id="PF04542">
    <property type="entry name" value="Sigma70_r2"/>
    <property type="match status" value="1"/>
</dbReference>
<dbReference type="GO" id="GO:0006352">
    <property type="term" value="P:DNA-templated transcription initiation"/>
    <property type="evidence" value="ECO:0007669"/>
    <property type="project" value="InterPro"/>
</dbReference>
<gene>
    <name evidence="8" type="ORF">EWU20_10065</name>
</gene>
<evidence type="ECO:0000313" key="9">
    <source>
        <dbReference type="Proteomes" id="UP000293583"/>
    </source>
</evidence>
<keyword evidence="4" id="KW-0238">DNA-binding</keyword>
<dbReference type="CDD" id="cd06171">
    <property type="entry name" value="Sigma70_r4"/>
    <property type="match status" value="1"/>
</dbReference>
<evidence type="ECO:0000256" key="4">
    <source>
        <dbReference type="ARBA" id="ARBA00023125"/>
    </source>
</evidence>
<dbReference type="NCBIfam" id="TIGR02937">
    <property type="entry name" value="sigma70-ECF"/>
    <property type="match status" value="1"/>
</dbReference>
<evidence type="ECO:0000259" key="7">
    <source>
        <dbReference type="Pfam" id="PF08281"/>
    </source>
</evidence>
<dbReference type="PANTHER" id="PTHR43133:SF8">
    <property type="entry name" value="RNA POLYMERASE SIGMA FACTOR HI_1459-RELATED"/>
    <property type="match status" value="1"/>
</dbReference>
<dbReference type="InterPro" id="IPR013249">
    <property type="entry name" value="RNA_pol_sigma70_r4_t2"/>
</dbReference>
<dbReference type="InterPro" id="IPR013324">
    <property type="entry name" value="RNA_pol_sigma_r3/r4-like"/>
</dbReference>
<dbReference type="Gene3D" id="1.10.1740.10">
    <property type="match status" value="1"/>
</dbReference>
<keyword evidence="5" id="KW-0804">Transcription</keyword>
<reference evidence="8 9" key="1">
    <citation type="submission" date="2019-02" db="EMBL/GenBank/DDBJ databases">
        <title>Genome of a new Bacteroidetes strain.</title>
        <authorList>
            <person name="Pitt A."/>
        </authorList>
    </citation>
    <scope>NUCLEOTIDE SEQUENCE [LARGE SCALE GENOMIC DNA]</scope>
    <source>
        <strain evidence="8 9">103A-SOEBACH</strain>
    </source>
</reference>
<keyword evidence="3" id="KW-0731">Sigma factor</keyword>
<evidence type="ECO:0000259" key="6">
    <source>
        <dbReference type="Pfam" id="PF04542"/>
    </source>
</evidence>
<dbReference type="InterPro" id="IPR014284">
    <property type="entry name" value="RNA_pol_sigma-70_dom"/>
</dbReference>
<evidence type="ECO:0000256" key="1">
    <source>
        <dbReference type="ARBA" id="ARBA00010641"/>
    </source>
</evidence>
<dbReference type="GO" id="GO:0003677">
    <property type="term" value="F:DNA binding"/>
    <property type="evidence" value="ECO:0007669"/>
    <property type="project" value="UniProtKB-KW"/>
</dbReference>
<keyword evidence="2" id="KW-0805">Transcription regulation</keyword>
<proteinExistence type="inferred from homology"/>
<dbReference type="SUPFAM" id="SSF88946">
    <property type="entry name" value="Sigma2 domain of RNA polymerase sigma factors"/>
    <property type="match status" value="1"/>
</dbReference>
<comment type="similarity">
    <text evidence="1">Belongs to the sigma-70 factor family. ECF subfamily.</text>
</comment>
<dbReference type="EMBL" id="SEWY01000004">
    <property type="protein sequence ID" value="TBH72155.1"/>
    <property type="molecule type" value="Genomic_DNA"/>
</dbReference>
<evidence type="ECO:0000256" key="5">
    <source>
        <dbReference type="ARBA" id="ARBA00023163"/>
    </source>
</evidence>
<feature type="domain" description="RNA polymerase sigma factor 70 region 4 type 2" evidence="7">
    <location>
        <begin position="130"/>
        <end position="169"/>
    </location>
</feature>
<dbReference type="InterPro" id="IPR036388">
    <property type="entry name" value="WH-like_DNA-bd_sf"/>
</dbReference>
<organism evidence="8 9">
    <name type="scientific">Aquirufa antheringensis</name>
    <dbReference type="NCBI Taxonomy" id="2516559"/>
    <lineage>
        <taxon>Bacteria</taxon>
        <taxon>Pseudomonadati</taxon>
        <taxon>Bacteroidota</taxon>
        <taxon>Cytophagia</taxon>
        <taxon>Cytophagales</taxon>
        <taxon>Flectobacillaceae</taxon>
        <taxon>Aquirufa</taxon>
    </lineage>
</organism>
<feature type="domain" description="RNA polymerase sigma-70 region 2" evidence="6">
    <location>
        <begin position="28"/>
        <end position="95"/>
    </location>
</feature>
<dbReference type="Pfam" id="PF08281">
    <property type="entry name" value="Sigma70_r4_2"/>
    <property type="match status" value="1"/>
</dbReference>
<dbReference type="Proteomes" id="UP000293583">
    <property type="component" value="Unassembled WGS sequence"/>
</dbReference>
<dbReference type="Gene3D" id="1.10.10.10">
    <property type="entry name" value="Winged helix-like DNA-binding domain superfamily/Winged helix DNA-binding domain"/>
    <property type="match status" value="1"/>
</dbReference>
<dbReference type="RefSeq" id="WP_130895955.1">
    <property type="nucleotide sequence ID" value="NZ_CP049835.1"/>
</dbReference>
<comment type="caution">
    <text evidence="8">The sequence shown here is derived from an EMBL/GenBank/DDBJ whole genome shotgun (WGS) entry which is preliminary data.</text>
</comment>
<protein>
    <submittedName>
        <fullName evidence="8">Sigma-70 family RNA polymerase sigma factor</fullName>
    </submittedName>
</protein>
<evidence type="ECO:0000313" key="8">
    <source>
        <dbReference type="EMBL" id="TBH72155.1"/>
    </source>
</evidence>
<dbReference type="InterPro" id="IPR013325">
    <property type="entry name" value="RNA_pol_sigma_r2"/>
</dbReference>
<keyword evidence="9" id="KW-1185">Reference proteome</keyword>
<dbReference type="OrthoDB" id="9790423at2"/>
<dbReference type="PANTHER" id="PTHR43133">
    <property type="entry name" value="RNA POLYMERASE ECF-TYPE SIGMA FACTO"/>
    <property type="match status" value="1"/>
</dbReference>
<evidence type="ECO:0000256" key="2">
    <source>
        <dbReference type="ARBA" id="ARBA00023015"/>
    </source>
</evidence>
<dbReference type="GO" id="GO:0016987">
    <property type="term" value="F:sigma factor activity"/>
    <property type="evidence" value="ECO:0007669"/>
    <property type="project" value="UniProtKB-KW"/>
</dbReference>
<accession>A0A4V2IVM0</accession>
<sequence length="199" mass="23395">MSKIPVNDAALISAYIQGDSKAFETLLNRSKSKVYTTIYLIVKDRYIAEDLLQETYIKALDVINQGKYNEEGKFLPWIVRIAHNMAIDHFRKEKRYPKIVLDDGSPLWNSFQFAEESSEDKQLKEDMIVNIRDLIKKLPTEQREVLVMRHYEELSFQEIAELTQVSINTALGRMRYALINLRKMLDKQELAYDKKLYPK</sequence>
<dbReference type="InterPro" id="IPR039425">
    <property type="entry name" value="RNA_pol_sigma-70-like"/>
</dbReference>
<dbReference type="InterPro" id="IPR007627">
    <property type="entry name" value="RNA_pol_sigma70_r2"/>
</dbReference>